<dbReference type="EMBL" id="DS231696">
    <property type="protein sequence ID" value="KNA94032.1"/>
    <property type="molecule type" value="Genomic_DNA"/>
</dbReference>
<name>A0A0J9U5D6_FUSO4</name>
<dbReference type="Gene3D" id="3.90.190.10">
    <property type="entry name" value="Protein tyrosine phosphatase superfamily"/>
    <property type="match status" value="1"/>
</dbReference>
<dbReference type="PROSITE" id="PS00383">
    <property type="entry name" value="TYR_PHOSPHATASE_1"/>
    <property type="match status" value="1"/>
</dbReference>
<dbReference type="GO" id="GO:0005737">
    <property type="term" value="C:cytoplasm"/>
    <property type="evidence" value="ECO:0007669"/>
    <property type="project" value="TreeGrafter"/>
</dbReference>
<dbReference type="InterPro" id="IPR029021">
    <property type="entry name" value="Prot-tyrosine_phosphatase-like"/>
</dbReference>
<feature type="domain" description="Tyrosine-protein phosphatase" evidence="5">
    <location>
        <begin position="41"/>
        <end position="219"/>
    </location>
</feature>
<dbReference type="SMART" id="SM00195">
    <property type="entry name" value="DSPc"/>
    <property type="match status" value="1"/>
</dbReference>
<protein>
    <recommendedName>
        <fullName evidence="2">protein-tyrosine-phosphatase</fullName>
        <ecNumber evidence="2">3.1.3.48</ecNumber>
    </recommendedName>
</protein>
<evidence type="ECO:0000256" key="1">
    <source>
        <dbReference type="ARBA" id="ARBA00008601"/>
    </source>
</evidence>
<keyword evidence="3" id="KW-0378">Hydrolase</keyword>
<evidence type="ECO:0000259" key="5">
    <source>
        <dbReference type="PROSITE" id="PS50054"/>
    </source>
</evidence>
<sequence length="264" mass="29775">MQHVPGSGVGDLSTINFHFPESIETKKSRLSSITDNMDSPSISQVAPNLFVGNVASSMNRNVLRHHNITAIVSLLDGPYSKWESPKNRQIVPQECHLFVPCLDNSTMDILCLLDDICDFIDLQLDRHGSLRSPSSFISEEFDPDTASTIESEDSARESNVLIHCRLGMSRSASVAIAYLMRQRQLSLDVIIAEVRARRKVKPRGNFMDQLQVWQAVEYQLWEDNQKRIPKAPYQSYLDGRAVRLAAKGLTGNEPIVPLCDWDEY</sequence>
<dbReference type="VEuPathDB" id="FungiDB:FOXG_17841"/>
<organism evidence="7 8">
    <name type="scientific">Fusarium oxysporum f. sp. lycopersici (strain 4287 / CBS 123668 / FGSC 9935 / NRRL 34936)</name>
    <name type="common">Fusarium vascular wilt of tomato</name>
    <dbReference type="NCBI Taxonomy" id="426428"/>
    <lineage>
        <taxon>Eukaryota</taxon>
        <taxon>Fungi</taxon>
        <taxon>Dikarya</taxon>
        <taxon>Ascomycota</taxon>
        <taxon>Pezizomycotina</taxon>
        <taxon>Sordariomycetes</taxon>
        <taxon>Hypocreomycetidae</taxon>
        <taxon>Hypocreales</taxon>
        <taxon>Nectriaceae</taxon>
        <taxon>Fusarium</taxon>
        <taxon>Fusarium oxysporum species complex</taxon>
    </lineage>
</organism>
<dbReference type="InterPro" id="IPR000340">
    <property type="entry name" value="Dual-sp_phosphatase_cat-dom"/>
</dbReference>
<dbReference type="Pfam" id="PF00782">
    <property type="entry name" value="DSPc"/>
    <property type="match status" value="1"/>
</dbReference>
<evidence type="ECO:0000256" key="3">
    <source>
        <dbReference type="ARBA" id="ARBA00022801"/>
    </source>
</evidence>
<dbReference type="Proteomes" id="UP000009097">
    <property type="component" value="Unassembled WGS sequence"/>
</dbReference>
<dbReference type="PANTHER" id="PTHR10159">
    <property type="entry name" value="DUAL SPECIFICITY PROTEIN PHOSPHATASE"/>
    <property type="match status" value="1"/>
</dbReference>
<dbReference type="GeneID" id="28958547"/>
<dbReference type="AlphaFoldDB" id="A0A0J9U5D6"/>
<proteinExistence type="inferred from homology"/>
<dbReference type="KEGG" id="fox:FOXG_17841"/>
<evidence type="ECO:0000313" key="8">
    <source>
        <dbReference type="Proteomes" id="UP000009097"/>
    </source>
</evidence>
<dbReference type="EC" id="3.1.3.48" evidence="2"/>
<dbReference type="PROSITE" id="PS50056">
    <property type="entry name" value="TYR_PHOSPHATASE_2"/>
    <property type="match status" value="1"/>
</dbReference>
<dbReference type="GO" id="GO:0004725">
    <property type="term" value="F:protein tyrosine phosphatase activity"/>
    <property type="evidence" value="ECO:0007669"/>
    <property type="project" value="UniProtKB-EC"/>
</dbReference>
<reference evidence="7" key="2">
    <citation type="journal article" date="2010" name="Nature">
        <title>Comparative genomics reveals mobile pathogenicity chromosomes in Fusarium.</title>
        <authorList>
            <person name="Ma L.J."/>
            <person name="van der Does H.C."/>
            <person name="Borkovich K.A."/>
            <person name="Coleman J.J."/>
            <person name="Daboussi M.J."/>
            <person name="Di Pietro A."/>
            <person name="Dufresne M."/>
            <person name="Freitag M."/>
            <person name="Grabherr M."/>
            <person name="Henrissat B."/>
            <person name="Houterman P.M."/>
            <person name="Kang S."/>
            <person name="Shim W.B."/>
            <person name="Woloshuk C."/>
            <person name="Xie X."/>
            <person name="Xu J.R."/>
            <person name="Antoniw J."/>
            <person name="Baker S.E."/>
            <person name="Bluhm B.H."/>
            <person name="Breakspear A."/>
            <person name="Brown D.W."/>
            <person name="Butchko R.A."/>
            <person name="Chapman S."/>
            <person name="Coulson R."/>
            <person name="Coutinho P.M."/>
            <person name="Danchin E.G."/>
            <person name="Diener A."/>
            <person name="Gale L.R."/>
            <person name="Gardiner D.M."/>
            <person name="Goff S."/>
            <person name="Hammond-Kosack K.E."/>
            <person name="Hilburn K."/>
            <person name="Hua-Van A."/>
            <person name="Jonkers W."/>
            <person name="Kazan K."/>
            <person name="Kodira C.D."/>
            <person name="Koehrsen M."/>
            <person name="Kumar L."/>
            <person name="Lee Y.H."/>
            <person name="Li L."/>
            <person name="Manners J.M."/>
            <person name="Miranda-Saavedra D."/>
            <person name="Mukherjee M."/>
            <person name="Park G."/>
            <person name="Park J."/>
            <person name="Park S.Y."/>
            <person name="Proctor R.H."/>
            <person name="Regev A."/>
            <person name="Ruiz-Roldan M.C."/>
            <person name="Sain D."/>
            <person name="Sakthikumar S."/>
            <person name="Sykes S."/>
            <person name="Schwartz D.C."/>
            <person name="Turgeon B.G."/>
            <person name="Wapinski I."/>
            <person name="Yoder O."/>
            <person name="Young S."/>
            <person name="Zeng Q."/>
            <person name="Zhou S."/>
            <person name="Galagan J."/>
            <person name="Cuomo C.A."/>
            <person name="Kistler H.C."/>
            <person name="Rep M."/>
        </authorList>
    </citation>
    <scope>NUCLEOTIDE SEQUENCE [LARGE SCALE GENOMIC DNA]</scope>
    <source>
        <strain evidence="7">4287</strain>
    </source>
</reference>
<comment type="similarity">
    <text evidence="1">Belongs to the protein-tyrosine phosphatase family. Non-receptor class dual specificity subfamily.</text>
</comment>
<accession>A0A0J9U5D6</accession>
<dbReference type="InterPro" id="IPR020422">
    <property type="entry name" value="TYR_PHOSPHATASE_DUAL_dom"/>
</dbReference>
<evidence type="ECO:0000256" key="4">
    <source>
        <dbReference type="ARBA" id="ARBA00022912"/>
    </source>
</evidence>
<dbReference type="CDD" id="cd14498">
    <property type="entry name" value="DSP"/>
    <property type="match status" value="1"/>
</dbReference>
<reference evidence="7" key="1">
    <citation type="submission" date="2007-04" db="EMBL/GenBank/DDBJ databases">
        <authorList>
            <consortium name="The Broad Institute Genome Sequencing Platform"/>
            <person name="Birren B."/>
            <person name="Lander E."/>
            <person name="Galagan J."/>
            <person name="Nusbaum C."/>
            <person name="Devon K."/>
            <person name="Ma L.-J."/>
            <person name="Jaffe D."/>
            <person name="Butler J."/>
            <person name="Alvarez P."/>
            <person name="Gnerre S."/>
            <person name="Grabherr M."/>
            <person name="Kleber M."/>
            <person name="Mauceli E."/>
            <person name="Brockman W."/>
            <person name="MacCallum I.A."/>
            <person name="Young S."/>
            <person name="LaButti K."/>
            <person name="DeCaprio D."/>
            <person name="Crawford M."/>
            <person name="Koehrsen M."/>
            <person name="Engels R."/>
            <person name="Montgomery P."/>
            <person name="Pearson M."/>
            <person name="Howarth C."/>
            <person name="Larson L."/>
            <person name="White J."/>
            <person name="O'Leary S."/>
            <person name="Kodira C."/>
            <person name="Zeng Q."/>
            <person name="Yandava C."/>
            <person name="Alvarado L."/>
            <person name="Kistler C."/>
            <person name="Shim W.-B."/>
            <person name="Kang S."/>
            <person name="Woloshuk C."/>
        </authorList>
    </citation>
    <scope>NUCLEOTIDE SEQUENCE</scope>
    <source>
        <strain evidence="7">4287</strain>
    </source>
</reference>
<dbReference type="PROSITE" id="PS50054">
    <property type="entry name" value="TYR_PHOSPHATASE_DUAL"/>
    <property type="match status" value="1"/>
</dbReference>
<evidence type="ECO:0000259" key="6">
    <source>
        <dbReference type="PROSITE" id="PS50056"/>
    </source>
</evidence>
<evidence type="ECO:0000313" key="7">
    <source>
        <dbReference type="EMBL" id="KNA94032.1"/>
    </source>
</evidence>
<dbReference type="GO" id="GO:0043409">
    <property type="term" value="P:negative regulation of MAPK cascade"/>
    <property type="evidence" value="ECO:0007669"/>
    <property type="project" value="TreeGrafter"/>
</dbReference>
<dbReference type="InterPro" id="IPR000387">
    <property type="entry name" value="Tyr_Pase_dom"/>
</dbReference>
<gene>
    <name evidence="7" type="ORF">FOXG_17841</name>
</gene>
<dbReference type="SUPFAM" id="SSF52799">
    <property type="entry name" value="(Phosphotyrosine protein) phosphatases II"/>
    <property type="match status" value="1"/>
</dbReference>
<dbReference type="OrthoDB" id="10252009at2759"/>
<dbReference type="RefSeq" id="XP_018232078.1">
    <property type="nucleotide sequence ID" value="XM_018397845.1"/>
</dbReference>
<keyword evidence="4" id="KW-0904">Protein phosphatase</keyword>
<dbReference type="InterPro" id="IPR016130">
    <property type="entry name" value="Tyr_Pase_AS"/>
</dbReference>
<dbReference type="PANTHER" id="PTHR10159:SF519">
    <property type="entry name" value="DUAL SPECIFICITY PROTEIN PHOSPHATASE MPK3"/>
    <property type="match status" value="1"/>
</dbReference>
<feature type="domain" description="Tyrosine specific protein phosphatases" evidence="6">
    <location>
        <begin position="139"/>
        <end position="198"/>
    </location>
</feature>
<evidence type="ECO:0000256" key="2">
    <source>
        <dbReference type="ARBA" id="ARBA00013064"/>
    </source>
</evidence>